<dbReference type="EMBL" id="AKWF02000093">
    <property type="protein sequence ID" value="EMO61711.1"/>
    <property type="molecule type" value="Genomic_DNA"/>
</dbReference>
<evidence type="ECO:0000313" key="1">
    <source>
        <dbReference type="EMBL" id="EMO61711.1"/>
    </source>
</evidence>
<gene>
    <name evidence="1" type="ORF">LEP1GSC133_0451</name>
</gene>
<proteinExistence type="predicted"/>
<evidence type="ECO:0000313" key="2">
    <source>
        <dbReference type="Proteomes" id="UP000012159"/>
    </source>
</evidence>
<name>M6W2N4_LEPBO</name>
<organism evidence="1 2">
    <name type="scientific">Leptospira borgpetersenii serovar Pomona str. 200901868</name>
    <dbReference type="NCBI Taxonomy" id="1192866"/>
    <lineage>
        <taxon>Bacteria</taxon>
        <taxon>Pseudomonadati</taxon>
        <taxon>Spirochaetota</taxon>
        <taxon>Spirochaetia</taxon>
        <taxon>Leptospirales</taxon>
        <taxon>Leptospiraceae</taxon>
        <taxon>Leptospira</taxon>
    </lineage>
</organism>
<comment type="caution">
    <text evidence="1">The sequence shown here is derived from an EMBL/GenBank/DDBJ whole genome shotgun (WGS) entry which is preliminary data.</text>
</comment>
<dbReference type="AlphaFoldDB" id="M6W2N4"/>
<reference evidence="1 2" key="1">
    <citation type="submission" date="2013-01" db="EMBL/GenBank/DDBJ databases">
        <authorList>
            <person name="Harkins D.M."/>
            <person name="Durkin A.S."/>
            <person name="Brinkac L.M."/>
            <person name="Haft D.H."/>
            <person name="Selengut J.D."/>
            <person name="Sanka R."/>
            <person name="DePew J."/>
            <person name="Purushe J."/>
            <person name="Picardeau M."/>
            <person name="Werts C."/>
            <person name="Goarant C."/>
            <person name="Vinetz J.M."/>
            <person name="Sutton G.G."/>
            <person name="Nierman W.C."/>
            <person name="Fouts D.E."/>
        </authorList>
    </citation>
    <scope>NUCLEOTIDE SEQUENCE [LARGE SCALE GENOMIC DNA]</scope>
    <source>
        <strain evidence="1 2">200901868</strain>
    </source>
</reference>
<dbReference type="STRING" id="1192866.LEP1GSC133_0451"/>
<protein>
    <submittedName>
        <fullName evidence="1">Uncharacterized protein</fullName>
    </submittedName>
</protein>
<sequence>MNRLYLDFVLSNENILELLKINSLSVSAALKWMFEAILLI</sequence>
<accession>M6W2N4</accession>
<dbReference type="Proteomes" id="UP000012159">
    <property type="component" value="Unassembled WGS sequence"/>
</dbReference>